<accession>A0AAV8H7U4</accession>
<dbReference type="InterPro" id="IPR012989">
    <property type="entry name" value="SEP_domain"/>
</dbReference>
<dbReference type="SUPFAM" id="SSF54236">
    <property type="entry name" value="Ubiquitin-like"/>
    <property type="match status" value="1"/>
</dbReference>
<name>A0AAV8H7U4_9POAL</name>
<feature type="domain" description="SEP" evidence="4">
    <location>
        <begin position="133"/>
        <end position="197"/>
    </location>
</feature>
<evidence type="ECO:0000256" key="2">
    <source>
        <dbReference type="SAM" id="MobiDB-lite"/>
    </source>
</evidence>
<evidence type="ECO:0000259" key="4">
    <source>
        <dbReference type="PROSITE" id="PS51399"/>
    </source>
</evidence>
<feature type="region of interest" description="Disordered" evidence="2">
    <location>
        <begin position="1"/>
        <end position="131"/>
    </location>
</feature>
<dbReference type="Pfam" id="PF00789">
    <property type="entry name" value="UBX"/>
    <property type="match status" value="1"/>
</dbReference>
<dbReference type="GO" id="GO:0051117">
    <property type="term" value="F:ATPase binding"/>
    <property type="evidence" value="ECO:0007669"/>
    <property type="project" value="UniProtKB-ARBA"/>
</dbReference>
<dbReference type="PANTHER" id="PTHR23333">
    <property type="entry name" value="UBX DOMAIN CONTAINING PROTEIN"/>
    <property type="match status" value="1"/>
</dbReference>
<dbReference type="InterPro" id="IPR036241">
    <property type="entry name" value="NSFL1C_SEP_dom_sf"/>
</dbReference>
<dbReference type="GO" id="GO:0031468">
    <property type="term" value="P:nuclear membrane reassembly"/>
    <property type="evidence" value="ECO:0007669"/>
    <property type="project" value="TreeGrafter"/>
</dbReference>
<keyword evidence="6" id="KW-1185">Reference proteome</keyword>
<dbReference type="FunFam" id="3.30.420.210:FF:000005">
    <property type="entry name" value="Plant UBX domain-containing protein 4"/>
    <property type="match status" value="1"/>
</dbReference>
<evidence type="ECO:0000313" key="5">
    <source>
        <dbReference type="EMBL" id="KAJ4813905.1"/>
    </source>
</evidence>
<comment type="caution">
    <text evidence="5">The sequence shown here is derived from an EMBL/GenBank/DDBJ whole genome shotgun (WGS) entry which is preliminary data.</text>
</comment>
<dbReference type="PROSITE" id="PS51399">
    <property type="entry name" value="SEP"/>
    <property type="match status" value="1"/>
</dbReference>
<dbReference type="Pfam" id="PF08059">
    <property type="entry name" value="SEP"/>
    <property type="match status" value="1"/>
</dbReference>
<dbReference type="InterPro" id="IPR029071">
    <property type="entry name" value="Ubiquitin-like_domsf"/>
</dbReference>
<keyword evidence="1" id="KW-0833">Ubl conjugation pathway</keyword>
<feature type="compositionally biased region" description="Polar residues" evidence="2">
    <location>
        <begin position="96"/>
        <end position="109"/>
    </location>
</feature>
<dbReference type="SMART" id="SM00553">
    <property type="entry name" value="SEP"/>
    <property type="match status" value="1"/>
</dbReference>
<dbReference type="CDD" id="cd01770">
    <property type="entry name" value="UBX_UBXN2"/>
    <property type="match status" value="1"/>
</dbReference>
<evidence type="ECO:0000259" key="3">
    <source>
        <dbReference type="PROSITE" id="PS50033"/>
    </source>
</evidence>
<organism evidence="5 6">
    <name type="scientific">Rhynchospora pubera</name>
    <dbReference type="NCBI Taxonomy" id="906938"/>
    <lineage>
        <taxon>Eukaryota</taxon>
        <taxon>Viridiplantae</taxon>
        <taxon>Streptophyta</taxon>
        <taxon>Embryophyta</taxon>
        <taxon>Tracheophyta</taxon>
        <taxon>Spermatophyta</taxon>
        <taxon>Magnoliopsida</taxon>
        <taxon>Liliopsida</taxon>
        <taxon>Poales</taxon>
        <taxon>Cyperaceae</taxon>
        <taxon>Cyperoideae</taxon>
        <taxon>Rhynchosporeae</taxon>
        <taxon>Rhynchospora</taxon>
    </lineage>
</organism>
<dbReference type="EMBL" id="JAMFTS010000001">
    <property type="protein sequence ID" value="KAJ4813905.1"/>
    <property type="molecule type" value="Genomic_DNA"/>
</dbReference>
<dbReference type="GO" id="GO:0005829">
    <property type="term" value="C:cytosol"/>
    <property type="evidence" value="ECO:0007669"/>
    <property type="project" value="TreeGrafter"/>
</dbReference>
<evidence type="ECO:0000256" key="1">
    <source>
        <dbReference type="ARBA" id="ARBA00022786"/>
    </source>
</evidence>
<evidence type="ECO:0000313" key="6">
    <source>
        <dbReference type="Proteomes" id="UP001140206"/>
    </source>
</evidence>
<protein>
    <submittedName>
        <fullName evidence="5">UBX domain-containing protein</fullName>
    </submittedName>
</protein>
<dbReference type="SUPFAM" id="SSF102848">
    <property type="entry name" value="NSFL1 (p97 ATPase) cofactor p47, SEP domain"/>
    <property type="match status" value="1"/>
</dbReference>
<dbReference type="InterPro" id="IPR001012">
    <property type="entry name" value="UBX_dom"/>
</dbReference>
<feature type="domain" description="UBX" evidence="3">
    <location>
        <begin position="249"/>
        <end position="325"/>
    </location>
</feature>
<dbReference type="AlphaFoldDB" id="A0AAV8H7U4"/>
<dbReference type="Gene3D" id="3.30.420.210">
    <property type="entry name" value="SEP domain"/>
    <property type="match status" value="1"/>
</dbReference>
<sequence length="326" mass="34353">MSSSSTSNDKTKKSGGGRPTIRTLADLNRQAASSSDGSDDSDAPQEYYTGGEKSGMLVQDPTKGNGAGAGPDIEGFFEQVRQMGAMPGRYDPPNPSSSTSRSFTGTARTLSGDAPPPPPAPAPVPPAPQQPHSILHNIVFWSNGFTVDDGPLRSFEDPDNAPFLESIKRSECPRELEPADRRTVVNVNLVRRAEDYRAPVAPPKPFQGVGRTLGEGSSFDIPAAAEARTSSSSSGPSTGSALVGLSVDDSLPSTTIQLRLADGTRMVARFNTSHTVGHIRAFIEASRLGMATSYQLHTGFPPKVLSDSSLTIEQAGLANSVVIQKM</sequence>
<dbReference type="GO" id="GO:0000045">
    <property type="term" value="P:autophagosome assembly"/>
    <property type="evidence" value="ECO:0007669"/>
    <property type="project" value="TreeGrafter"/>
</dbReference>
<dbReference type="Proteomes" id="UP001140206">
    <property type="component" value="Chromosome 1"/>
</dbReference>
<dbReference type="GO" id="GO:0005634">
    <property type="term" value="C:nucleus"/>
    <property type="evidence" value="ECO:0007669"/>
    <property type="project" value="TreeGrafter"/>
</dbReference>
<dbReference type="GO" id="GO:0007030">
    <property type="term" value="P:Golgi organization"/>
    <property type="evidence" value="ECO:0007669"/>
    <property type="project" value="TreeGrafter"/>
</dbReference>
<dbReference type="Gene3D" id="3.10.20.90">
    <property type="entry name" value="Phosphatidylinositol 3-kinase Catalytic Subunit, Chain A, domain 1"/>
    <property type="match status" value="1"/>
</dbReference>
<dbReference type="PANTHER" id="PTHR23333:SF20">
    <property type="entry name" value="NSFL1 COFACTOR P47"/>
    <property type="match status" value="1"/>
</dbReference>
<proteinExistence type="predicted"/>
<gene>
    <name evidence="5" type="ORF">LUZ62_026471</name>
</gene>
<feature type="compositionally biased region" description="Pro residues" evidence="2">
    <location>
        <begin position="114"/>
        <end position="129"/>
    </location>
</feature>
<reference evidence="5" key="1">
    <citation type="submission" date="2022-08" db="EMBL/GenBank/DDBJ databases">
        <authorList>
            <person name="Marques A."/>
        </authorList>
    </citation>
    <scope>NUCLEOTIDE SEQUENCE</scope>
    <source>
        <strain evidence="5">RhyPub2mFocal</strain>
        <tissue evidence="5">Leaves</tissue>
    </source>
</reference>
<dbReference type="FunFam" id="3.10.20.90:FF:000179">
    <property type="entry name" value="Plant UBX domain-containing protein 4"/>
    <property type="match status" value="1"/>
</dbReference>
<dbReference type="SMART" id="SM00166">
    <property type="entry name" value="UBX"/>
    <property type="match status" value="1"/>
</dbReference>
<dbReference type="PROSITE" id="PS50033">
    <property type="entry name" value="UBX"/>
    <property type="match status" value="1"/>
</dbReference>
<dbReference type="GO" id="GO:0043130">
    <property type="term" value="F:ubiquitin binding"/>
    <property type="evidence" value="ECO:0007669"/>
    <property type="project" value="TreeGrafter"/>
</dbReference>
<dbReference type="GO" id="GO:0043161">
    <property type="term" value="P:proteasome-mediated ubiquitin-dependent protein catabolic process"/>
    <property type="evidence" value="ECO:0007669"/>
    <property type="project" value="TreeGrafter"/>
</dbReference>
<dbReference type="GO" id="GO:0061025">
    <property type="term" value="P:membrane fusion"/>
    <property type="evidence" value="ECO:0007669"/>
    <property type="project" value="TreeGrafter"/>
</dbReference>